<evidence type="ECO:0000313" key="2">
    <source>
        <dbReference type="Proteomes" id="UP001222325"/>
    </source>
</evidence>
<keyword evidence="2" id="KW-1185">Reference proteome</keyword>
<proteinExistence type="predicted"/>
<accession>A0AAD6XY83</accession>
<dbReference type="AlphaFoldDB" id="A0AAD6XY83"/>
<comment type="caution">
    <text evidence="1">The sequence shown here is derived from an EMBL/GenBank/DDBJ whole genome shotgun (WGS) entry which is preliminary data.</text>
</comment>
<evidence type="ECO:0000313" key="1">
    <source>
        <dbReference type="EMBL" id="KAJ7101257.1"/>
    </source>
</evidence>
<sequence length="498" mass="53963">MSISDLPAELLNAVALQMTLDNKKNLRATSKVLSLALDPHVLTHIVLDCRPPLSQKVLGQLEDIPKSPRASLVRSLVIYEFHTDWPRFLQASSQASPGAHPLMISSRVRWCIAAQSSSLAPAAIINGLRTLACLKHLSVLPSASAQVMVPFHHLRDLHSISISIPAAPTHWQQTLECVVRPLTQAVINSPNLDTLKVFHDSDGWHRLRGIGPQYPCFPRLLERIPHAAAPLRLKHLVLYNDIDALHLGDCAPHLTALVSLEVGPDVIRPYQPRTPPPDVRLLRTITSLCAAQAFPRRLRVPWEWALAPALPAYLTAHPGLAQLSLATAQAYKVSDEGDDNSAGVFYGDVLPRHAETLTHLSVQPGVAGPWAFTAASAPGIAACTRLAALSVAINVPPAHAGLSHSERNAQVETVVKILLDTALRLPALRVLTITLAPPPDGRAGFSAGAARFSAWLMSTCTAIEWCRAVPASRGALEIRVHDIVYDLDRGHGIRRRGS</sequence>
<reference evidence="1" key="1">
    <citation type="submission" date="2023-03" db="EMBL/GenBank/DDBJ databases">
        <title>Massive genome expansion in bonnet fungi (Mycena s.s.) driven by repeated elements and novel gene families across ecological guilds.</title>
        <authorList>
            <consortium name="Lawrence Berkeley National Laboratory"/>
            <person name="Harder C.B."/>
            <person name="Miyauchi S."/>
            <person name="Viragh M."/>
            <person name="Kuo A."/>
            <person name="Thoen E."/>
            <person name="Andreopoulos B."/>
            <person name="Lu D."/>
            <person name="Skrede I."/>
            <person name="Drula E."/>
            <person name="Henrissat B."/>
            <person name="Morin E."/>
            <person name="Kohler A."/>
            <person name="Barry K."/>
            <person name="LaButti K."/>
            <person name="Morin E."/>
            <person name="Salamov A."/>
            <person name="Lipzen A."/>
            <person name="Mereny Z."/>
            <person name="Hegedus B."/>
            <person name="Baldrian P."/>
            <person name="Stursova M."/>
            <person name="Weitz H."/>
            <person name="Taylor A."/>
            <person name="Grigoriev I.V."/>
            <person name="Nagy L.G."/>
            <person name="Martin F."/>
            <person name="Kauserud H."/>
        </authorList>
    </citation>
    <scope>NUCLEOTIDE SEQUENCE</scope>
    <source>
        <strain evidence="1">CBHHK173m</strain>
    </source>
</reference>
<gene>
    <name evidence="1" type="ORF">B0H15DRAFT_943585</name>
</gene>
<dbReference type="Proteomes" id="UP001222325">
    <property type="component" value="Unassembled WGS sequence"/>
</dbReference>
<protein>
    <recommendedName>
        <fullName evidence="3">F-box domain-containing protein</fullName>
    </recommendedName>
</protein>
<evidence type="ECO:0008006" key="3">
    <source>
        <dbReference type="Google" id="ProtNLM"/>
    </source>
</evidence>
<organism evidence="1 2">
    <name type="scientific">Mycena belliarum</name>
    <dbReference type="NCBI Taxonomy" id="1033014"/>
    <lineage>
        <taxon>Eukaryota</taxon>
        <taxon>Fungi</taxon>
        <taxon>Dikarya</taxon>
        <taxon>Basidiomycota</taxon>
        <taxon>Agaricomycotina</taxon>
        <taxon>Agaricomycetes</taxon>
        <taxon>Agaricomycetidae</taxon>
        <taxon>Agaricales</taxon>
        <taxon>Marasmiineae</taxon>
        <taxon>Mycenaceae</taxon>
        <taxon>Mycena</taxon>
    </lineage>
</organism>
<dbReference type="EMBL" id="JARJCN010000004">
    <property type="protein sequence ID" value="KAJ7101257.1"/>
    <property type="molecule type" value="Genomic_DNA"/>
</dbReference>
<name>A0AAD6XY83_9AGAR</name>